<sequence length="145" mass="16619">MPHFERVRDVISGPFSPDIIQQRTSAGWRMLSIEWRRELPGLEAPSHGAYADDIPYGLRISDDCQRLEVDPGENNVLLLMMELLAQDFAYSAIVSDLNEKGYRMRDGNPWNRIAVFNMMPRLIEVGPRLFSNRVNLKKLSSPKTT</sequence>
<dbReference type="InterPro" id="IPR038109">
    <property type="entry name" value="DNA_bind_recomb_sf"/>
</dbReference>
<proteinExistence type="predicted"/>
<name>A0A4Q0SYP4_9BACT</name>
<dbReference type="Proteomes" id="UP000289437">
    <property type="component" value="Unassembled WGS sequence"/>
</dbReference>
<dbReference type="Gene3D" id="3.90.1750.20">
    <property type="entry name" value="Putative Large Serine Recombinase, Chain B, Domain 2"/>
    <property type="match status" value="1"/>
</dbReference>
<dbReference type="RefSeq" id="WP_128913854.1">
    <property type="nucleotide sequence ID" value="NZ_RDSM01000002.1"/>
</dbReference>
<gene>
    <name evidence="1" type="ORF">GRAN_3240</name>
</gene>
<accession>A0A4Q0SYP4</accession>
<protein>
    <recommendedName>
        <fullName evidence="3">Recombinase domain-containing protein</fullName>
    </recommendedName>
</protein>
<comment type="caution">
    <text evidence="1">The sequence shown here is derived from an EMBL/GenBank/DDBJ whole genome shotgun (WGS) entry which is preliminary data.</text>
</comment>
<reference evidence="2" key="2">
    <citation type="submission" date="2019-02" db="EMBL/GenBank/DDBJ databases">
        <title>Granulicella sibirica sp. nov., a psychrotolerant acidobacterium isolated from an organic soil layer in forested tundra, West Siberia.</title>
        <authorList>
            <person name="Oshkin I.Y."/>
            <person name="Kulichevskaya I.S."/>
            <person name="Rijpstra W.I.C."/>
            <person name="Sinninghe Damste J.S."/>
            <person name="Rakitin A.L."/>
            <person name="Ravin N.V."/>
            <person name="Dedysh S.N."/>
        </authorList>
    </citation>
    <scope>NUCLEOTIDE SEQUENCE [LARGE SCALE GENOMIC DNA]</scope>
    <source>
        <strain evidence="2">AF10</strain>
    </source>
</reference>
<dbReference type="EMBL" id="RDSM01000002">
    <property type="protein sequence ID" value="RXH56383.1"/>
    <property type="molecule type" value="Genomic_DNA"/>
</dbReference>
<dbReference type="OrthoDB" id="116607at2"/>
<evidence type="ECO:0008006" key="3">
    <source>
        <dbReference type="Google" id="ProtNLM"/>
    </source>
</evidence>
<dbReference type="AlphaFoldDB" id="A0A4Q0SYP4"/>
<evidence type="ECO:0000313" key="1">
    <source>
        <dbReference type="EMBL" id="RXH56383.1"/>
    </source>
</evidence>
<keyword evidence="2" id="KW-1185">Reference proteome</keyword>
<organism evidence="1 2">
    <name type="scientific">Granulicella sibirica</name>
    <dbReference type="NCBI Taxonomy" id="2479048"/>
    <lineage>
        <taxon>Bacteria</taxon>
        <taxon>Pseudomonadati</taxon>
        <taxon>Acidobacteriota</taxon>
        <taxon>Terriglobia</taxon>
        <taxon>Terriglobales</taxon>
        <taxon>Acidobacteriaceae</taxon>
        <taxon>Granulicella</taxon>
    </lineage>
</organism>
<reference evidence="1 2" key="1">
    <citation type="submission" date="2018-11" db="EMBL/GenBank/DDBJ databases">
        <authorList>
            <person name="Mardanov A.V."/>
            <person name="Ravin N.V."/>
            <person name="Dedysh S.N."/>
        </authorList>
    </citation>
    <scope>NUCLEOTIDE SEQUENCE [LARGE SCALE GENOMIC DNA]</scope>
    <source>
        <strain evidence="1 2">AF10</strain>
    </source>
</reference>
<evidence type="ECO:0000313" key="2">
    <source>
        <dbReference type="Proteomes" id="UP000289437"/>
    </source>
</evidence>